<dbReference type="InterPro" id="IPR002558">
    <property type="entry name" value="ILWEQ_dom"/>
</dbReference>
<dbReference type="PROSITE" id="PS50942">
    <property type="entry name" value="ENTH"/>
    <property type="match status" value="1"/>
</dbReference>
<feature type="non-terminal residue" evidence="8">
    <location>
        <position position="1"/>
    </location>
</feature>
<reference evidence="8 9" key="1">
    <citation type="submission" date="2024-07" db="EMBL/GenBank/DDBJ databases">
        <title>Chromosome-level genome assembly of the water stick insect Ranatra chinensis (Heteroptera: Nepidae).</title>
        <authorList>
            <person name="Liu X."/>
        </authorList>
    </citation>
    <scope>NUCLEOTIDE SEQUENCE [LARGE SCALE GENOMIC DNA]</scope>
    <source>
        <strain evidence="8">Cailab_2021Rc</strain>
        <tissue evidence="8">Muscle</tissue>
    </source>
</reference>
<dbReference type="InterPro" id="IPR035964">
    <property type="entry name" value="I/LWEQ_dom_sf"/>
</dbReference>
<feature type="coiled-coil region" evidence="5">
    <location>
        <begin position="288"/>
        <end position="411"/>
    </location>
</feature>
<feature type="domain" description="ENTH" evidence="6">
    <location>
        <begin position="1"/>
        <end position="99"/>
    </location>
</feature>
<evidence type="ECO:0000313" key="8">
    <source>
        <dbReference type="EMBL" id="KAL1132561.1"/>
    </source>
</evidence>
<dbReference type="InterPro" id="IPR008942">
    <property type="entry name" value="ENTH_VHS"/>
</dbReference>
<comment type="similarity">
    <text evidence="2">Belongs to the SLA2 family.</text>
</comment>
<dbReference type="SUPFAM" id="SSF48464">
    <property type="entry name" value="ENTH/VHS domain"/>
    <property type="match status" value="1"/>
</dbReference>
<keyword evidence="9" id="KW-1185">Reference proteome</keyword>
<dbReference type="Gene3D" id="1.20.1410.10">
    <property type="entry name" value="I/LWEQ domain"/>
    <property type="match status" value="1"/>
</dbReference>
<dbReference type="FunFam" id="1.20.1410.10:FF:000006">
    <property type="entry name" value="Huntingtin interacting protein"/>
    <property type="match status" value="1"/>
</dbReference>
<dbReference type="GO" id="GO:0003779">
    <property type="term" value="F:actin binding"/>
    <property type="evidence" value="ECO:0007669"/>
    <property type="project" value="UniProtKB-KW"/>
</dbReference>
<protein>
    <recommendedName>
        <fullName evidence="10">Huntingtin interacting protein 1</fullName>
    </recommendedName>
</protein>
<accession>A0ABD0YN82</accession>
<dbReference type="Pfam" id="PF07651">
    <property type="entry name" value="ANTH"/>
    <property type="match status" value="1"/>
</dbReference>
<dbReference type="CDD" id="cd17006">
    <property type="entry name" value="ANTH_N_HIP1_like"/>
    <property type="match status" value="1"/>
</dbReference>
<dbReference type="PANTHER" id="PTHR10407">
    <property type="entry name" value="HUNTINGTIN INTERACTING PROTEIN 1"/>
    <property type="match status" value="1"/>
</dbReference>
<evidence type="ECO:0008006" key="10">
    <source>
        <dbReference type="Google" id="ProtNLM"/>
    </source>
</evidence>
<evidence type="ECO:0000256" key="1">
    <source>
        <dbReference type="ARBA" id="ARBA00004496"/>
    </source>
</evidence>
<dbReference type="SMART" id="SM00273">
    <property type="entry name" value="ENTH"/>
    <property type="match status" value="1"/>
</dbReference>
<keyword evidence="3" id="KW-0963">Cytoplasm</keyword>
<dbReference type="InterPro" id="IPR030224">
    <property type="entry name" value="Sla2_fam"/>
</dbReference>
<gene>
    <name evidence="8" type="ORF">AAG570_010513</name>
</gene>
<evidence type="ECO:0000256" key="3">
    <source>
        <dbReference type="ARBA" id="ARBA00022490"/>
    </source>
</evidence>
<proteinExistence type="inferred from homology"/>
<evidence type="ECO:0000256" key="2">
    <source>
        <dbReference type="ARBA" id="ARBA00010135"/>
    </source>
</evidence>
<evidence type="ECO:0000259" key="6">
    <source>
        <dbReference type="PROSITE" id="PS50942"/>
    </source>
</evidence>
<evidence type="ECO:0000256" key="4">
    <source>
        <dbReference type="ARBA" id="ARBA00023203"/>
    </source>
</evidence>
<evidence type="ECO:0000256" key="5">
    <source>
        <dbReference type="SAM" id="Coils"/>
    </source>
</evidence>
<dbReference type="EMBL" id="JBFDAA010000005">
    <property type="protein sequence ID" value="KAL1132561.1"/>
    <property type="molecule type" value="Genomic_DNA"/>
</dbReference>
<dbReference type="Pfam" id="PF01608">
    <property type="entry name" value="I_LWEQ"/>
    <property type="match status" value="1"/>
</dbReference>
<dbReference type="SMART" id="SM00307">
    <property type="entry name" value="ILWEQ"/>
    <property type="match status" value="1"/>
</dbReference>
<dbReference type="PROSITE" id="PS50945">
    <property type="entry name" value="I_LWEQ"/>
    <property type="match status" value="1"/>
</dbReference>
<dbReference type="SUPFAM" id="SSF109885">
    <property type="entry name" value="I/LWEQ domain"/>
    <property type="match status" value="1"/>
</dbReference>
<dbReference type="InterPro" id="IPR013809">
    <property type="entry name" value="ENTH"/>
</dbReference>
<comment type="caution">
    <text evidence="8">The sequence shown here is derived from an EMBL/GenBank/DDBJ whole genome shotgun (WGS) entry which is preliminary data.</text>
</comment>
<feature type="domain" description="I/LWEQ" evidence="7">
    <location>
        <begin position="569"/>
        <end position="810"/>
    </location>
</feature>
<name>A0ABD0YN82_9HEMI</name>
<dbReference type="InterPro" id="IPR011417">
    <property type="entry name" value="ANTH_dom"/>
</dbReference>
<keyword evidence="5" id="KW-0175">Coiled coil</keyword>
<dbReference type="Proteomes" id="UP001558652">
    <property type="component" value="Unassembled WGS sequence"/>
</dbReference>
<dbReference type="PANTHER" id="PTHR10407:SF15">
    <property type="entry name" value="HUNTINGTIN INTERACTING PROTEIN 1"/>
    <property type="match status" value="1"/>
</dbReference>
<sequence>GAILGTFHEKCAETFWTCVLRLPLQENRIVAWKFCHVLHKILREGHPQAITDSYRHMSNIDELGKLWGHLREGYGKLIQLYCSLLICKLKFHRRNPRIPGNLSLTSDELDSIGENDMNIYFQLAVEMFDYMDEILTLQGAIFGSLDMSRSNSMTSCGQCRLAPLIPVIQDSSKLYDTCVKILFHLHASLPPDALSGHRDRFLKQFKVLRQFYIASSALQYFKNLIHIPALPENPPNFLIQSELRSYVPPVVVLPPEEPPDLPDTSSIGELVDLASPPPSNGTTSPDLITERDSLIEHLQNELSRYRAEKNKLFATVSHLNSLNEQLKAQNSNLEEELAKKKADVDKQLANVKDVNEASEKMRLEQLAQELAALQSSADAAAEQNQVLESKLEILTEENSRVKNEIQDLRFIKDDLDVRLQMERKETNDVKESQKQLFERILGEAENIVQQAIHEVDNPSLSSATCSLDYFTSLVDPLNVSMGEIEQNPGAEQIIRLAHLTAKFVIHGKETSNTATDIEFGERFGEMCKKVGECCIEGFQSIRAEKDVALISMRENMSILLEMTSSLEKLLQSNKESIGDLIERELATMDKAIEEASKKIEEMLNQSRATDSGVKLEVNEKILDSCTGLMQAIRILVQKSRILQAEVVAKGKGSASVKEFYKRNHQWTEGLISAAKEIGLGAKNLLDAADKVVTSDGKIEFVIVAAQDISASTAQLVVASRVKADRNSQSLTDLTEASRGVTQATATVVTSSKACVQLVEQSEDLDLSGMSLHNAKRQEMESQVRTLELECLLDKERKRLAALRKHHYSLAPESDQLPPA</sequence>
<organism evidence="8 9">
    <name type="scientific">Ranatra chinensis</name>
    <dbReference type="NCBI Taxonomy" id="642074"/>
    <lineage>
        <taxon>Eukaryota</taxon>
        <taxon>Metazoa</taxon>
        <taxon>Ecdysozoa</taxon>
        <taxon>Arthropoda</taxon>
        <taxon>Hexapoda</taxon>
        <taxon>Insecta</taxon>
        <taxon>Pterygota</taxon>
        <taxon>Neoptera</taxon>
        <taxon>Paraneoptera</taxon>
        <taxon>Hemiptera</taxon>
        <taxon>Heteroptera</taxon>
        <taxon>Panheteroptera</taxon>
        <taxon>Nepomorpha</taxon>
        <taxon>Nepidae</taxon>
        <taxon>Ranatrinae</taxon>
        <taxon>Ranatra</taxon>
    </lineage>
</organism>
<keyword evidence="4" id="KW-0009">Actin-binding</keyword>
<evidence type="ECO:0000313" key="9">
    <source>
        <dbReference type="Proteomes" id="UP001558652"/>
    </source>
</evidence>
<comment type="subcellular location">
    <subcellularLocation>
        <location evidence="1">Cytoplasm</location>
    </subcellularLocation>
</comment>
<dbReference type="AlphaFoldDB" id="A0ABD0YN82"/>
<evidence type="ECO:0000259" key="7">
    <source>
        <dbReference type="PROSITE" id="PS50945"/>
    </source>
</evidence>
<dbReference type="GO" id="GO:0005737">
    <property type="term" value="C:cytoplasm"/>
    <property type="evidence" value="ECO:0007669"/>
    <property type="project" value="UniProtKB-SubCell"/>
</dbReference>